<dbReference type="InterPro" id="IPR036864">
    <property type="entry name" value="Zn2-C6_fun-type_DNA-bd_sf"/>
</dbReference>
<dbReference type="Proteomes" id="UP000294933">
    <property type="component" value="Unassembled WGS sequence"/>
</dbReference>
<evidence type="ECO:0000259" key="1">
    <source>
        <dbReference type="PROSITE" id="PS00463"/>
    </source>
</evidence>
<accession>A0A4Y7Q6L1</accession>
<organism evidence="2 3">
    <name type="scientific">Rickenella mellea</name>
    <dbReference type="NCBI Taxonomy" id="50990"/>
    <lineage>
        <taxon>Eukaryota</taxon>
        <taxon>Fungi</taxon>
        <taxon>Dikarya</taxon>
        <taxon>Basidiomycota</taxon>
        <taxon>Agaricomycotina</taxon>
        <taxon>Agaricomycetes</taxon>
        <taxon>Hymenochaetales</taxon>
        <taxon>Rickenellaceae</taxon>
        <taxon>Rickenella</taxon>
    </lineage>
</organism>
<feature type="domain" description="Zn(2)-C6 fungal-type" evidence="1">
    <location>
        <begin position="27"/>
        <end position="59"/>
    </location>
</feature>
<dbReference type="GO" id="GO:0008270">
    <property type="term" value="F:zinc ion binding"/>
    <property type="evidence" value="ECO:0007669"/>
    <property type="project" value="InterPro"/>
</dbReference>
<protein>
    <recommendedName>
        <fullName evidence="1">Zn(2)-C6 fungal-type domain-containing protein</fullName>
    </recommendedName>
</protein>
<dbReference type="InterPro" id="IPR001138">
    <property type="entry name" value="Zn2Cys6_DnaBD"/>
</dbReference>
<evidence type="ECO:0000313" key="2">
    <source>
        <dbReference type="EMBL" id="TDL23283.1"/>
    </source>
</evidence>
<dbReference type="SMART" id="SM00066">
    <property type="entry name" value="GAL4"/>
    <property type="match status" value="1"/>
</dbReference>
<keyword evidence="3" id="KW-1185">Reference proteome</keyword>
<name>A0A4Y7Q6L1_9AGAM</name>
<evidence type="ECO:0000313" key="3">
    <source>
        <dbReference type="Proteomes" id="UP000294933"/>
    </source>
</evidence>
<dbReference type="GO" id="GO:0000981">
    <property type="term" value="F:DNA-binding transcription factor activity, RNA polymerase II-specific"/>
    <property type="evidence" value="ECO:0007669"/>
    <property type="project" value="InterPro"/>
</dbReference>
<dbReference type="AlphaFoldDB" id="A0A4Y7Q6L1"/>
<reference evidence="2 3" key="1">
    <citation type="submission" date="2018-06" db="EMBL/GenBank/DDBJ databases">
        <title>A transcriptomic atlas of mushroom development highlights an independent origin of complex multicellularity.</title>
        <authorList>
            <consortium name="DOE Joint Genome Institute"/>
            <person name="Krizsan K."/>
            <person name="Almasi E."/>
            <person name="Merenyi Z."/>
            <person name="Sahu N."/>
            <person name="Viragh M."/>
            <person name="Koszo T."/>
            <person name="Mondo S."/>
            <person name="Kiss B."/>
            <person name="Balint B."/>
            <person name="Kues U."/>
            <person name="Barry K."/>
            <person name="Hegedus J.C."/>
            <person name="Henrissat B."/>
            <person name="Johnson J."/>
            <person name="Lipzen A."/>
            <person name="Ohm R."/>
            <person name="Nagy I."/>
            <person name="Pangilinan J."/>
            <person name="Yan J."/>
            <person name="Xiong Y."/>
            <person name="Grigoriev I.V."/>
            <person name="Hibbett D.S."/>
            <person name="Nagy L.G."/>
        </authorList>
    </citation>
    <scope>NUCLEOTIDE SEQUENCE [LARGE SCALE GENOMIC DNA]</scope>
    <source>
        <strain evidence="2 3">SZMC22713</strain>
    </source>
</reference>
<dbReference type="VEuPathDB" id="FungiDB:BD410DRAFT_176864"/>
<dbReference type="SUPFAM" id="SSF57701">
    <property type="entry name" value="Zn2/Cys6 DNA-binding domain"/>
    <property type="match status" value="1"/>
</dbReference>
<gene>
    <name evidence="2" type="ORF">BD410DRAFT_176864</name>
</gene>
<sequence length="73" mass="8134">MCLKAPSTTLRGKRQCTPKNRSVNKHACARCAISHVKCDMDEPFSLAMCCRCSNLRLICPGYPGLLPLILQRI</sequence>
<dbReference type="EMBL" id="ML170171">
    <property type="protein sequence ID" value="TDL23283.1"/>
    <property type="molecule type" value="Genomic_DNA"/>
</dbReference>
<dbReference type="PROSITE" id="PS00463">
    <property type="entry name" value="ZN2_CY6_FUNGAL_1"/>
    <property type="match status" value="1"/>
</dbReference>
<dbReference type="Pfam" id="PF00172">
    <property type="entry name" value="Zn_clus"/>
    <property type="match status" value="1"/>
</dbReference>
<proteinExistence type="predicted"/>